<name>A0A087TE36_STEMI</name>
<organism evidence="3 4">
    <name type="scientific">Stegodyphus mimosarum</name>
    <name type="common">African social velvet spider</name>
    <dbReference type="NCBI Taxonomy" id="407821"/>
    <lineage>
        <taxon>Eukaryota</taxon>
        <taxon>Metazoa</taxon>
        <taxon>Ecdysozoa</taxon>
        <taxon>Arthropoda</taxon>
        <taxon>Chelicerata</taxon>
        <taxon>Arachnida</taxon>
        <taxon>Araneae</taxon>
        <taxon>Araneomorphae</taxon>
        <taxon>Entelegynae</taxon>
        <taxon>Eresoidea</taxon>
        <taxon>Eresidae</taxon>
        <taxon>Stegodyphus</taxon>
    </lineage>
</organism>
<feature type="compositionally biased region" description="Polar residues" evidence="1">
    <location>
        <begin position="66"/>
        <end position="80"/>
    </location>
</feature>
<keyword evidence="2" id="KW-0812">Transmembrane</keyword>
<feature type="non-terminal residue" evidence="3">
    <location>
        <position position="80"/>
    </location>
</feature>
<gene>
    <name evidence="3" type="ORF">X975_09901</name>
</gene>
<proteinExistence type="predicted"/>
<evidence type="ECO:0000256" key="2">
    <source>
        <dbReference type="SAM" id="Phobius"/>
    </source>
</evidence>
<evidence type="ECO:0000313" key="3">
    <source>
        <dbReference type="EMBL" id="KFM63375.1"/>
    </source>
</evidence>
<sequence length="80" mass="9115">MTSYFKDGYFAFGTLGVREITFHFIPGIFAGVLTFKYIHVTEISSSMSRYPRAKHGSRSGEETEATTKLSKTSRTWQDPR</sequence>
<dbReference type="EMBL" id="KK114807">
    <property type="protein sequence ID" value="KFM63375.1"/>
    <property type="molecule type" value="Genomic_DNA"/>
</dbReference>
<accession>A0A087TE36</accession>
<protein>
    <submittedName>
        <fullName evidence="3">Uncharacterized protein</fullName>
    </submittedName>
</protein>
<dbReference type="Proteomes" id="UP000054359">
    <property type="component" value="Unassembled WGS sequence"/>
</dbReference>
<keyword evidence="2" id="KW-0472">Membrane</keyword>
<feature type="transmembrane region" description="Helical" evidence="2">
    <location>
        <begin position="20"/>
        <end position="39"/>
    </location>
</feature>
<feature type="region of interest" description="Disordered" evidence="1">
    <location>
        <begin position="47"/>
        <end position="80"/>
    </location>
</feature>
<dbReference type="AlphaFoldDB" id="A0A087TE36"/>
<evidence type="ECO:0000256" key="1">
    <source>
        <dbReference type="SAM" id="MobiDB-lite"/>
    </source>
</evidence>
<keyword evidence="4" id="KW-1185">Reference proteome</keyword>
<evidence type="ECO:0000313" key="4">
    <source>
        <dbReference type="Proteomes" id="UP000054359"/>
    </source>
</evidence>
<reference evidence="3 4" key="1">
    <citation type="submission" date="2013-11" db="EMBL/GenBank/DDBJ databases">
        <title>Genome sequencing of Stegodyphus mimosarum.</title>
        <authorList>
            <person name="Bechsgaard J."/>
        </authorList>
    </citation>
    <scope>NUCLEOTIDE SEQUENCE [LARGE SCALE GENOMIC DNA]</scope>
</reference>
<keyword evidence="2" id="KW-1133">Transmembrane helix</keyword>